<dbReference type="Proteomes" id="UP001589667">
    <property type="component" value="Unassembled WGS sequence"/>
</dbReference>
<gene>
    <name evidence="2" type="ORF">ACFFQV_11375</name>
</gene>
<dbReference type="RefSeq" id="WP_157422425.1">
    <property type="nucleotide sequence ID" value="NZ_BAAANI010000002.1"/>
</dbReference>
<evidence type="ECO:0000313" key="3">
    <source>
        <dbReference type="Proteomes" id="UP001589667"/>
    </source>
</evidence>
<evidence type="ECO:0000313" key="2">
    <source>
        <dbReference type="EMBL" id="MFB9642889.1"/>
    </source>
</evidence>
<dbReference type="InterPro" id="IPR032716">
    <property type="entry name" value="ACC_epsilon"/>
</dbReference>
<keyword evidence="3" id="KW-1185">Reference proteome</keyword>
<organism evidence="2 3">
    <name type="scientific">Agromyces lapidis</name>
    <dbReference type="NCBI Taxonomy" id="279574"/>
    <lineage>
        <taxon>Bacteria</taxon>
        <taxon>Bacillati</taxon>
        <taxon>Actinomycetota</taxon>
        <taxon>Actinomycetes</taxon>
        <taxon>Micrococcales</taxon>
        <taxon>Microbacteriaceae</taxon>
        <taxon>Agromyces</taxon>
    </lineage>
</organism>
<protein>
    <submittedName>
        <fullName evidence="2">Acyl-CoA carboxylase epsilon subunit</fullName>
    </submittedName>
</protein>
<sequence length="89" mass="9244">MSAHDESRVPEVAAEGASGDPRAAELRILSRSVSDEETAAVTAVLLAAADAEVPEADEVAPGRNAWVRSGGAIRRPVEVGPGRWVASLR</sequence>
<evidence type="ECO:0000256" key="1">
    <source>
        <dbReference type="SAM" id="MobiDB-lite"/>
    </source>
</evidence>
<feature type="region of interest" description="Disordered" evidence="1">
    <location>
        <begin position="1"/>
        <end position="21"/>
    </location>
</feature>
<name>A0ABV5SRC1_9MICO</name>
<reference evidence="2 3" key="1">
    <citation type="submission" date="2024-09" db="EMBL/GenBank/DDBJ databases">
        <authorList>
            <person name="Sun Q."/>
            <person name="Mori K."/>
        </authorList>
    </citation>
    <scope>NUCLEOTIDE SEQUENCE [LARGE SCALE GENOMIC DNA]</scope>
    <source>
        <strain evidence="2 3">JCM 14321</strain>
    </source>
</reference>
<proteinExistence type="predicted"/>
<accession>A0ABV5SRC1</accession>
<comment type="caution">
    <text evidence="2">The sequence shown here is derived from an EMBL/GenBank/DDBJ whole genome shotgun (WGS) entry which is preliminary data.</text>
</comment>
<dbReference type="EMBL" id="JBHMBL010000002">
    <property type="protein sequence ID" value="MFB9642889.1"/>
    <property type="molecule type" value="Genomic_DNA"/>
</dbReference>
<dbReference type="Pfam" id="PF13822">
    <property type="entry name" value="ACC_epsilon"/>
    <property type="match status" value="1"/>
</dbReference>